<feature type="region of interest" description="Disordered" evidence="4">
    <location>
        <begin position="282"/>
        <end position="378"/>
    </location>
</feature>
<feature type="domain" description="Cystatin" evidence="6">
    <location>
        <begin position="38"/>
        <end position="142"/>
    </location>
</feature>
<reference evidence="7 8" key="1">
    <citation type="submission" date="2024-01" db="EMBL/GenBank/DDBJ databases">
        <authorList>
            <person name="Alioto T."/>
            <person name="Alioto T."/>
            <person name="Gomez Garrido J."/>
        </authorList>
    </citation>
    <scope>NUCLEOTIDE SEQUENCE [LARGE SCALE GENOMIC DNA]</scope>
</reference>
<proteinExistence type="predicted"/>
<evidence type="ECO:0000256" key="5">
    <source>
        <dbReference type="SAM" id="SignalP"/>
    </source>
</evidence>
<dbReference type="Pfam" id="PF00031">
    <property type="entry name" value="Cystatin"/>
    <property type="match status" value="2"/>
</dbReference>
<feature type="domain" description="Cystatin" evidence="6">
    <location>
        <begin position="155"/>
        <end position="262"/>
    </location>
</feature>
<accession>A0AAV1PT31</accession>
<organism evidence="7 8">
    <name type="scientific">Scomber scombrus</name>
    <name type="common">Atlantic mackerel</name>
    <name type="synonym">Scomber vernalis</name>
    <dbReference type="NCBI Taxonomy" id="13677"/>
    <lineage>
        <taxon>Eukaryota</taxon>
        <taxon>Metazoa</taxon>
        <taxon>Chordata</taxon>
        <taxon>Craniata</taxon>
        <taxon>Vertebrata</taxon>
        <taxon>Euteleostomi</taxon>
        <taxon>Actinopterygii</taxon>
        <taxon>Neopterygii</taxon>
        <taxon>Teleostei</taxon>
        <taxon>Neoteleostei</taxon>
        <taxon>Acanthomorphata</taxon>
        <taxon>Pelagiaria</taxon>
        <taxon>Scombriformes</taxon>
        <taxon>Scombridae</taxon>
        <taxon>Scomber</taxon>
    </lineage>
</organism>
<evidence type="ECO:0000313" key="8">
    <source>
        <dbReference type="Proteomes" id="UP001314229"/>
    </source>
</evidence>
<dbReference type="InterPro" id="IPR046350">
    <property type="entry name" value="Cystatin_sf"/>
</dbReference>
<dbReference type="Proteomes" id="UP001314229">
    <property type="component" value="Unassembled WGS sequence"/>
</dbReference>
<evidence type="ECO:0000256" key="2">
    <source>
        <dbReference type="ARBA" id="ARBA00023157"/>
    </source>
</evidence>
<evidence type="ECO:0000256" key="4">
    <source>
        <dbReference type="SAM" id="MobiDB-lite"/>
    </source>
</evidence>
<dbReference type="PANTHER" id="PTHR13814:SF16">
    <property type="entry name" value="CYSTATIN"/>
    <property type="match status" value="1"/>
</dbReference>
<dbReference type="SMART" id="SM00043">
    <property type="entry name" value="CY"/>
    <property type="match status" value="2"/>
</dbReference>
<feature type="signal peptide" evidence="5">
    <location>
        <begin position="1"/>
        <end position="33"/>
    </location>
</feature>
<dbReference type="InterPro" id="IPR000010">
    <property type="entry name" value="Cystatin_dom"/>
</dbReference>
<feature type="chain" id="PRO_5043841701" evidence="5">
    <location>
        <begin position="34"/>
        <end position="412"/>
    </location>
</feature>
<name>A0AAV1PT31_SCOSC</name>
<dbReference type="GO" id="GO:0004869">
    <property type="term" value="F:cysteine-type endopeptidase inhibitor activity"/>
    <property type="evidence" value="ECO:0007669"/>
    <property type="project" value="InterPro"/>
</dbReference>
<dbReference type="SUPFAM" id="SSF54403">
    <property type="entry name" value="Cystatin/monellin"/>
    <property type="match status" value="2"/>
</dbReference>
<evidence type="ECO:0000313" key="7">
    <source>
        <dbReference type="EMBL" id="CAK6975027.1"/>
    </source>
</evidence>
<dbReference type="AlphaFoldDB" id="A0AAV1PT31"/>
<keyword evidence="8" id="KW-1185">Reference proteome</keyword>
<evidence type="ECO:0000256" key="3">
    <source>
        <dbReference type="ARBA" id="ARBA00023180"/>
    </source>
</evidence>
<evidence type="ECO:0000259" key="6">
    <source>
        <dbReference type="SMART" id="SM00043"/>
    </source>
</evidence>
<dbReference type="EMBL" id="CAWUFR010000281">
    <property type="protein sequence ID" value="CAK6975027.1"/>
    <property type="molecule type" value="Genomic_DNA"/>
</dbReference>
<evidence type="ECO:0000256" key="1">
    <source>
        <dbReference type="ARBA" id="ARBA00022729"/>
    </source>
</evidence>
<sequence>MVTENVVCCGSLLYTMKHIVVLLLSSAVLLCSAAPALELVTCSEDSGAAAAHLAMHHINEHHDHGYKFRLSETQDIKVVTVDGGCDVELQLKLLETKCHVVTPKHFEDCEIREEYERAVMANCTVMITVKSDDAKVTKYECDTRQAKTNLEMVRICPDCPSLIPLNSPEAMRSVDETVKQFNQNTSNQHYYILQEAGRVLAGYMMMAGMVYYPEVVLLETRCPMGSRIVPEACKPLCPDRAHHAVCRSSYSAKEGLGSVECEFYPPSNVTALSPGEREPVCMPPYHVGPPHPPGSGGPPHLGPPPHAGHGPPPHGPPPHAGHGPLPHPGHGPPPHAGHGPPPHAGHGPPPHPGHGPPPHAGGRGPLPGQKRPPFISHPPHHCRSFNLLRFEPALHPICPWPHPELHPHPKHT</sequence>
<protein>
    <submittedName>
        <fullName evidence="7">Alpha-2-HS-glycoprotein 1 isoform X2</fullName>
    </submittedName>
</protein>
<dbReference type="PANTHER" id="PTHR13814">
    <property type="entry name" value="FETUIN"/>
    <property type="match status" value="1"/>
</dbReference>
<gene>
    <name evidence="7" type="ORF">FSCOSCO3_A010286</name>
</gene>
<dbReference type="CDD" id="cd00042">
    <property type="entry name" value="CY"/>
    <property type="match status" value="1"/>
</dbReference>
<keyword evidence="3" id="KW-0325">Glycoprotein</keyword>
<keyword evidence="2" id="KW-1015">Disulfide bond</keyword>
<dbReference type="InterPro" id="IPR050735">
    <property type="entry name" value="Kininogen_Fetuin_HRG"/>
</dbReference>
<dbReference type="Gene3D" id="3.10.450.10">
    <property type="match status" value="2"/>
</dbReference>
<feature type="compositionally biased region" description="Pro residues" evidence="4">
    <location>
        <begin position="286"/>
        <end position="359"/>
    </location>
</feature>
<dbReference type="GO" id="GO:0005576">
    <property type="term" value="C:extracellular region"/>
    <property type="evidence" value="ECO:0007669"/>
    <property type="project" value="TreeGrafter"/>
</dbReference>
<comment type="caution">
    <text evidence="7">The sequence shown here is derived from an EMBL/GenBank/DDBJ whole genome shotgun (WGS) entry which is preliminary data.</text>
</comment>
<keyword evidence="1 5" id="KW-0732">Signal</keyword>